<dbReference type="Proteomes" id="UP001237823">
    <property type="component" value="Unassembled WGS sequence"/>
</dbReference>
<name>A0ABT7TA59_9MICO</name>
<feature type="region of interest" description="Disordered" evidence="1">
    <location>
        <begin position="170"/>
        <end position="194"/>
    </location>
</feature>
<feature type="chain" id="PRO_5046705489" description="LppA-like lipoprotein" evidence="2">
    <location>
        <begin position="28"/>
        <end position="194"/>
    </location>
</feature>
<reference evidence="3 4" key="1">
    <citation type="submission" date="2023-06" db="EMBL/GenBank/DDBJ databases">
        <authorList>
            <person name="Feng G."/>
            <person name="Li J."/>
            <person name="Zhu H."/>
        </authorList>
    </citation>
    <scope>NUCLEOTIDE SEQUENCE [LARGE SCALE GENOMIC DNA]</scope>
    <source>
        <strain evidence="3 4">RHCKG23</strain>
    </source>
</reference>
<feature type="signal peptide" evidence="2">
    <location>
        <begin position="1"/>
        <end position="27"/>
    </location>
</feature>
<keyword evidence="2" id="KW-0732">Signal</keyword>
<accession>A0ABT7TA59</accession>
<evidence type="ECO:0000256" key="1">
    <source>
        <dbReference type="SAM" id="MobiDB-lite"/>
    </source>
</evidence>
<evidence type="ECO:0000256" key="2">
    <source>
        <dbReference type="SAM" id="SignalP"/>
    </source>
</evidence>
<gene>
    <name evidence="3" type="ORF">QUG92_15230</name>
</gene>
<proteinExistence type="predicted"/>
<sequence length="194" mass="19981">MIQTRSRLVLGAILAMSTVLLPGCSAAAPEKETTMSPSNQSDARAAWDEADALAEATQAKVVGDWVASDSAAERCGIGGVRWGATRIGPGTSGSDRADVVAAISALWTERGYDAAEEAMSGDAPGVRLRHPSAGTLQNGFFIEFRTTAHASSLQLQTPCTPGDAAALNAERYAERHTKTPPDVPDSAPTAGAGS</sequence>
<dbReference type="EMBL" id="JAUCML010000012">
    <property type="protein sequence ID" value="MDM7886461.1"/>
    <property type="molecule type" value="Genomic_DNA"/>
</dbReference>
<protein>
    <recommendedName>
        <fullName evidence="5">LppA-like lipoprotein</fullName>
    </recommendedName>
</protein>
<dbReference type="RefSeq" id="WP_289459810.1">
    <property type="nucleotide sequence ID" value="NZ_JAUCML010000012.1"/>
</dbReference>
<evidence type="ECO:0008006" key="5">
    <source>
        <dbReference type="Google" id="ProtNLM"/>
    </source>
</evidence>
<organism evidence="3 4">
    <name type="scientific">Curtobacterium citri</name>
    <dbReference type="NCBI Taxonomy" id="3055139"/>
    <lineage>
        <taxon>Bacteria</taxon>
        <taxon>Bacillati</taxon>
        <taxon>Actinomycetota</taxon>
        <taxon>Actinomycetes</taxon>
        <taxon>Micrococcales</taxon>
        <taxon>Microbacteriaceae</taxon>
        <taxon>Curtobacterium</taxon>
    </lineage>
</organism>
<evidence type="ECO:0000313" key="4">
    <source>
        <dbReference type="Proteomes" id="UP001237823"/>
    </source>
</evidence>
<comment type="caution">
    <text evidence="3">The sequence shown here is derived from an EMBL/GenBank/DDBJ whole genome shotgun (WGS) entry which is preliminary data.</text>
</comment>
<keyword evidence="4" id="KW-1185">Reference proteome</keyword>
<evidence type="ECO:0000313" key="3">
    <source>
        <dbReference type="EMBL" id="MDM7886461.1"/>
    </source>
</evidence>